<dbReference type="AlphaFoldDB" id="A0A0S4L6I6"/>
<dbReference type="InterPro" id="IPR011138">
    <property type="entry name" value="Cytochrome_b-558"/>
</dbReference>
<name>A0A0S4L6I6_9BACT</name>
<organism evidence="2 3">
    <name type="scientific">Candidatus Nitrospira nitrosa</name>
    <dbReference type="NCBI Taxonomy" id="1742972"/>
    <lineage>
        <taxon>Bacteria</taxon>
        <taxon>Pseudomonadati</taxon>
        <taxon>Nitrospirota</taxon>
        <taxon>Nitrospiria</taxon>
        <taxon>Nitrospirales</taxon>
        <taxon>Nitrospiraceae</taxon>
        <taxon>Nitrospira</taxon>
    </lineage>
</organism>
<dbReference type="CDD" id="cd03498">
    <property type="entry name" value="SQR_TypeB_2_TM"/>
    <property type="match status" value="1"/>
</dbReference>
<keyword evidence="2" id="KW-0560">Oxidoreductase</keyword>
<dbReference type="STRING" id="1742972.COMA1_10489"/>
<dbReference type="SUPFAM" id="SSF81343">
    <property type="entry name" value="Fumarate reductase respiratory complex transmembrane subunits"/>
    <property type="match status" value="1"/>
</dbReference>
<dbReference type="GO" id="GO:0016020">
    <property type="term" value="C:membrane"/>
    <property type="evidence" value="ECO:0007669"/>
    <property type="project" value="InterPro"/>
</dbReference>
<dbReference type="Gene3D" id="1.20.1300.10">
    <property type="entry name" value="Fumarate reductase/succinate dehydrogenase, transmembrane subunit"/>
    <property type="match status" value="1"/>
</dbReference>
<reference evidence="2 3" key="1">
    <citation type="submission" date="2015-10" db="EMBL/GenBank/DDBJ databases">
        <authorList>
            <person name="Gilbert D.G."/>
        </authorList>
    </citation>
    <scope>NUCLEOTIDE SEQUENCE [LARGE SCALE GENOMIC DNA]</scope>
    <source>
        <strain evidence="2">COMA1</strain>
    </source>
</reference>
<keyword evidence="3" id="KW-1185">Reference proteome</keyword>
<feature type="transmembrane region" description="Helical" evidence="1">
    <location>
        <begin position="185"/>
        <end position="209"/>
    </location>
</feature>
<keyword evidence="1" id="KW-0812">Transmembrane</keyword>
<dbReference type="GO" id="GO:0016491">
    <property type="term" value="F:oxidoreductase activity"/>
    <property type="evidence" value="ECO:0007669"/>
    <property type="project" value="UniProtKB-KW"/>
</dbReference>
<proteinExistence type="predicted"/>
<evidence type="ECO:0000313" key="2">
    <source>
        <dbReference type="EMBL" id="CUS32184.1"/>
    </source>
</evidence>
<keyword evidence="1" id="KW-0472">Membrane</keyword>
<accession>A0A0S4L6I6</accession>
<feature type="transmembrane region" description="Helical" evidence="1">
    <location>
        <begin position="88"/>
        <end position="109"/>
    </location>
</feature>
<dbReference type="EMBL" id="CZQA01000001">
    <property type="protein sequence ID" value="CUS32184.1"/>
    <property type="molecule type" value="Genomic_DNA"/>
</dbReference>
<dbReference type="Proteomes" id="UP000199032">
    <property type="component" value="Unassembled WGS sequence"/>
</dbReference>
<protein>
    <submittedName>
        <fullName evidence="2">Succinate dehydrogenase cytochrome b558 subunit</fullName>
        <ecNumber evidence="2">1.-.-.-</ecNumber>
    </submittedName>
</protein>
<evidence type="ECO:0000313" key="3">
    <source>
        <dbReference type="Proteomes" id="UP000199032"/>
    </source>
</evidence>
<evidence type="ECO:0000256" key="1">
    <source>
        <dbReference type="SAM" id="Phobius"/>
    </source>
</evidence>
<dbReference type="EC" id="1.-.-.-" evidence="2"/>
<dbReference type="NCBIfam" id="TIGR02046">
    <property type="entry name" value="sdhC_b558_fam"/>
    <property type="match status" value="1"/>
</dbReference>
<sequence length="210" mass="23062">MVIALTGLCLVVFVVVHMLGNLQLFEGPHALNRYAAFLRDMPIVLWMVRIGLLSIAVFHIGLAVQLSIQNRRARPVEYTIHRYRQASIASRTMMISGMTLLVFLGFHLLHLTAGVIDPVFSDRVDAEGHRDVYGKVVHAFQNPFMVIIYLAGQVGLGLHLSHAISSSVQTMGFEHAGLSRLLKALGPVIGLIVILGNGAIILAVFLRIVH</sequence>
<keyword evidence="1" id="KW-1133">Transmembrane helix</keyword>
<gene>
    <name evidence="2" type="ORF">COMA1_10489</name>
</gene>
<feature type="transmembrane region" description="Helical" evidence="1">
    <location>
        <begin position="43"/>
        <end position="68"/>
    </location>
</feature>
<dbReference type="InterPro" id="IPR034804">
    <property type="entry name" value="SQR/QFR_C/D"/>
</dbReference>